<dbReference type="SUPFAM" id="SSF53067">
    <property type="entry name" value="Actin-like ATPase domain"/>
    <property type="match status" value="2"/>
</dbReference>
<organism evidence="2 3">
    <name type="scientific">Diacronema lutheri</name>
    <name type="common">Unicellular marine alga</name>
    <name type="synonym">Monochrysis lutheri</name>
    <dbReference type="NCBI Taxonomy" id="2081491"/>
    <lineage>
        <taxon>Eukaryota</taxon>
        <taxon>Haptista</taxon>
        <taxon>Haptophyta</taxon>
        <taxon>Pavlovophyceae</taxon>
        <taxon>Pavlovales</taxon>
        <taxon>Pavlovaceae</taxon>
        <taxon>Diacronema</taxon>
    </lineage>
</organism>
<comment type="similarity">
    <text evidence="1">Belongs to the actin family.</text>
</comment>
<dbReference type="FunFam" id="3.30.420.40:FF:000050">
    <property type="entry name" value="Actin, alpha skeletal muscle"/>
    <property type="match status" value="1"/>
</dbReference>
<evidence type="ECO:0008006" key="4">
    <source>
        <dbReference type="Google" id="ProtNLM"/>
    </source>
</evidence>
<dbReference type="PANTHER" id="PTHR11937">
    <property type="entry name" value="ACTIN"/>
    <property type="match status" value="1"/>
</dbReference>
<dbReference type="PRINTS" id="PR00190">
    <property type="entry name" value="ACTIN"/>
</dbReference>
<evidence type="ECO:0000313" key="2">
    <source>
        <dbReference type="EMBL" id="KAG8466862.1"/>
    </source>
</evidence>
<dbReference type="InterPro" id="IPR043129">
    <property type="entry name" value="ATPase_NBD"/>
</dbReference>
<dbReference type="OrthoDB" id="6043244at2759"/>
<proteinExistence type="inferred from homology"/>
<accession>A0A8J5XR31</accession>
<dbReference type="Gene3D" id="3.90.640.10">
    <property type="entry name" value="Actin, Chain A, domain 4"/>
    <property type="match status" value="1"/>
</dbReference>
<keyword evidence="3" id="KW-1185">Reference proteome</keyword>
<gene>
    <name evidence="2" type="ORF">KFE25_008241</name>
</gene>
<protein>
    <recommendedName>
        <fullName evidence="4">Actin</fullName>
    </recommendedName>
</protein>
<dbReference type="AlphaFoldDB" id="A0A8J5XR31"/>
<reference evidence="2" key="1">
    <citation type="submission" date="2021-05" db="EMBL/GenBank/DDBJ databases">
        <title>The genome of the haptophyte Pavlova lutheri (Diacronema luteri, Pavlovales) - a model for lipid biosynthesis in eukaryotic algae.</title>
        <authorList>
            <person name="Hulatt C.J."/>
            <person name="Posewitz M.C."/>
        </authorList>
    </citation>
    <scope>NUCLEOTIDE SEQUENCE</scope>
    <source>
        <strain evidence="2">NIVA-4/92</strain>
    </source>
</reference>
<evidence type="ECO:0000256" key="1">
    <source>
        <dbReference type="RuleBase" id="RU000487"/>
    </source>
</evidence>
<sequence>MAEELDLGECDVLVIDSGAEYTRVGFGGEDEPSIEMRTVVARADGPSRIGRVQLAAAGEAAGERGQVFVGEAALAKRGVLELVRPISRGLVNDWDALEAVWRECFAAVGAAPARTPVLLTEAPLSPRAHREELVRRCFDAFNVPAVYVGVQPVLAAFASGRTTALVVELGASSSHIVPIWEGFVIAHAMRQLGVAGVHLTEFLARLLTEKGLYFNTPEQLETVGEIKRRLAYVALDPDLEWLRFGARHAPAPDAAGPGAAARARSSRPSSARLDVSRALAASFELPDGSEAVLTSERFRCAEALFDPSLLGREEQGLAHCVRGAIDDAPVDLRRDLFAAVVLSGGASLMAGLGARLEADLADGVAAGVRVKVHATESPQLLAWQGGAQLASLPDFQAMWISRAEYEVTGAACVHARCAGSHL</sequence>
<dbReference type="SMART" id="SM00268">
    <property type="entry name" value="ACTIN"/>
    <property type="match status" value="1"/>
</dbReference>
<dbReference type="Gene3D" id="3.30.420.40">
    <property type="match status" value="2"/>
</dbReference>
<dbReference type="Pfam" id="PF00022">
    <property type="entry name" value="Actin"/>
    <property type="match status" value="1"/>
</dbReference>
<name>A0A8J5XR31_DIALT</name>
<dbReference type="FunFam" id="3.30.420.40:FF:000058">
    <property type="entry name" value="Putative actin-related protein 5"/>
    <property type="match status" value="1"/>
</dbReference>
<dbReference type="InterPro" id="IPR004000">
    <property type="entry name" value="Actin"/>
</dbReference>
<evidence type="ECO:0000313" key="3">
    <source>
        <dbReference type="Proteomes" id="UP000751190"/>
    </source>
</evidence>
<comment type="caution">
    <text evidence="2">The sequence shown here is derived from an EMBL/GenBank/DDBJ whole genome shotgun (WGS) entry which is preliminary data.</text>
</comment>
<dbReference type="EMBL" id="JAGTXO010000007">
    <property type="protein sequence ID" value="KAG8466862.1"/>
    <property type="molecule type" value="Genomic_DNA"/>
</dbReference>
<dbReference type="Proteomes" id="UP000751190">
    <property type="component" value="Unassembled WGS sequence"/>
</dbReference>